<proteinExistence type="inferred from homology"/>
<comment type="subunit">
    <text evidence="10 12">Homodimer. Heterotetramer of two MnmE and two MnmG subunits.</text>
</comment>
<evidence type="ECO:0000256" key="2">
    <source>
        <dbReference type="ARBA" id="ARBA00003717"/>
    </source>
</evidence>
<reference evidence="15" key="1">
    <citation type="submission" date="2016-07" db="EMBL/GenBank/DDBJ databases">
        <authorList>
            <person name="Florea S."/>
            <person name="Webb J.S."/>
            <person name="Jaromczyk J."/>
            <person name="Schardl C.L."/>
        </authorList>
    </citation>
    <scope>NUCLEOTIDE SEQUENCE [LARGE SCALE GENOMIC DNA]</scope>
    <source>
        <strain evidence="15">Z6</strain>
    </source>
</reference>
<evidence type="ECO:0000256" key="3">
    <source>
        <dbReference type="ARBA" id="ARBA00007653"/>
    </source>
</evidence>
<dbReference type="FunFam" id="3.50.50.60:FF:000063">
    <property type="entry name" value="tRNA uridine 5-carboxymethylaminomethyl modification enzyme MnmG"/>
    <property type="match status" value="1"/>
</dbReference>
<keyword evidence="9 12" id="KW-0520">NAD</keyword>
<evidence type="ECO:0000256" key="10">
    <source>
        <dbReference type="ARBA" id="ARBA00025948"/>
    </source>
</evidence>
<dbReference type="GO" id="GO:0030488">
    <property type="term" value="P:tRNA methylation"/>
    <property type="evidence" value="ECO:0007669"/>
    <property type="project" value="TreeGrafter"/>
</dbReference>
<dbReference type="SMART" id="SM01228">
    <property type="entry name" value="GIDA_assoc_3"/>
    <property type="match status" value="1"/>
</dbReference>
<keyword evidence="5 12" id="KW-0963">Cytoplasm</keyword>
<dbReference type="PROSITE" id="PS01280">
    <property type="entry name" value="GIDA_1"/>
    <property type="match status" value="1"/>
</dbReference>
<dbReference type="InterPro" id="IPR026904">
    <property type="entry name" value="MnmG_C"/>
</dbReference>
<comment type="cofactor">
    <cofactor evidence="1 12">
        <name>FAD</name>
        <dbReference type="ChEBI" id="CHEBI:57692"/>
    </cofactor>
</comment>
<evidence type="ECO:0000313" key="15">
    <source>
        <dbReference type="Proteomes" id="UP000093514"/>
    </source>
</evidence>
<keyword evidence="15" id="KW-1185">Reference proteome</keyword>
<dbReference type="PANTHER" id="PTHR11806:SF0">
    <property type="entry name" value="PROTEIN MTO1 HOMOLOG, MITOCHONDRIAL"/>
    <property type="match status" value="1"/>
</dbReference>
<organism evidence="14 15">
    <name type="scientific">Orenia metallireducens</name>
    <dbReference type="NCBI Taxonomy" id="1413210"/>
    <lineage>
        <taxon>Bacteria</taxon>
        <taxon>Bacillati</taxon>
        <taxon>Bacillota</taxon>
        <taxon>Clostridia</taxon>
        <taxon>Halanaerobiales</taxon>
        <taxon>Halobacteroidaceae</taxon>
        <taxon>Orenia</taxon>
    </lineage>
</organism>
<accession>A0A1C0ACU0</accession>
<dbReference type="HAMAP" id="MF_00129">
    <property type="entry name" value="MnmG_GidA"/>
    <property type="match status" value="1"/>
</dbReference>
<dbReference type="EMBL" id="LWDV01000005">
    <property type="protein sequence ID" value="OCL28443.1"/>
    <property type="molecule type" value="Genomic_DNA"/>
</dbReference>
<dbReference type="Proteomes" id="UP000093514">
    <property type="component" value="Unassembled WGS sequence"/>
</dbReference>
<evidence type="ECO:0000256" key="8">
    <source>
        <dbReference type="ARBA" id="ARBA00022827"/>
    </source>
</evidence>
<evidence type="ECO:0000259" key="13">
    <source>
        <dbReference type="SMART" id="SM01228"/>
    </source>
</evidence>
<feature type="binding site" evidence="12">
    <location>
        <begin position="271"/>
        <end position="285"/>
    </location>
    <ligand>
        <name>NAD(+)</name>
        <dbReference type="ChEBI" id="CHEBI:57540"/>
    </ligand>
</feature>
<dbReference type="OrthoDB" id="9815560at2"/>
<feature type="domain" description="tRNA uridine 5-carboxymethylaminomethyl modification enzyme C-terminal subdomain" evidence="13">
    <location>
        <begin position="544"/>
        <end position="615"/>
    </location>
</feature>
<gene>
    <name evidence="12" type="primary">mnmG</name>
    <name evidence="12" type="synonym">gidA</name>
    <name evidence="14" type="ORF">U472_00725</name>
</gene>
<dbReference type="PROSITE" id="PS01281">
    <property type="entry name" value="GIDA_2"/>
    <property type="match status" value="1"/>
</dbReference>
<dbReference type="PRINTS" id="PR00411">
    <property type="entry name" value="PNDRDTASEI"/>
</dbReference>
<keyword evidence="6 12" id="KW-0285">Flavoprotein</keyword>
<sequence length="627" mass="70978">MKEYDVIVVGTGHAGCEAALAAARMGVKTLALTVDLDNIALMPCNPAIGGPAKSHIVREIDALGGEMAKNIDKTCIQIRMLNTGKGPAVHALRAQADKKMYHIEMKKVLEEQENLDVRQAMVEELIIEDNTVTGVKIKTGIVFKAKKVILTTGTFLKGEIIIGDTRYSSGPHNQFPSNALSDNLKEIGFKLFRFKTGTPPRVDKRTIDFSKLELQPECEDKIAFSFENDNIENNLQRQDCWIVHTNEKTHKVILDNIDRSPMFNGDISGEGPRYCPSIETKVYRFQHKDRHKLFVEPEGEYIYEMYLSGFSTSLPVDVQVEMLRTLPGFEKAEIIRPAYAIEYDCIDPTNLKPTLETKMIKNLYTAGQLNGTSGYEEAGGQGLMAGINAALSIQGKEPFILKRSEAYIGVLIDDLVTKGTHEPYRMLTSRAEYRLVLRQDNADLRLTPLGYEIGLISEDRYQRFLDKKEAIKQEIERLENTEIYPTDEGVQEYLLKLGSTEINNKVTLAKLIKRPELSYKALAELDKERPKLPYSVREEVEIQLKYEGYIKKQQEQIQKQQELENKRLPEDIDYNQVKSLRLEAKEKLNEIRPISLGQAGRISGVSPADISVLTIYLEQLERSKGRD</sequence>
<dbReference type="InterPro" id="IPR047001">
    <property type="entry name" value="MnmG_C_subdom"/>
</dbReference>
<dbReference type="GO" id="GO:0050660">
    <property type="term" value="F:flavin adenine dinucleotide binding"/>
    <property type="evidence" value="ECO:0007669"/>
    <property type="project" value="UniProtKB-UniRule"/>
</dbReference>
<evidence type="ECO:0000256" key="6">
    <source>
        <dbReference type="ARBA" id="ARBA00022630"/>
    </source>
</evidence>
<comment type="function">
    <text evidence="2 12">NAD-binding protein involved in the addition of a carboxymethylaminomethyl (cmnm) group at the wobble position (U34) of certain tRNAs, forming tRNA-cmnm(5)s(2)U34.</text>
</comment>
<evidence type="ECO:0000256" key="1">
    <source>
        <dbReference type="ARBA" id="ARBA00001974"/>
    </source>
</evidence>
<dbReference type="Pfam" id="PF13932">
    <property type="entry name" value="SAM_GIDA_C"/>
    <property type="match status" value="1"/>
</dbReference>
<evidence type="ECO:0000256" key="11">
    <source>
        <dbReference type="ARBA" id="ARBA00031800"/>
    </source>
</evidence>
<dbReference type="InterPro" id="IPR044920">
    <property type="entry name" value="MnmG_C_subdom_sf"/>
</dbReference>
<name>A0A1C0ACU0_9FIRM</name>
<dbReference type="AlphaFoldDB" id="A0A1C0ACU0"/>
<evidence type="ECO:0000256" key="12">
    <source>
        <dbReference type="HAMAP-Rule" id="MF_00129"/>
    </source>
</evidence>
<comment type="similarity">
    <text evidence="3 12">Belongs to the MnmG family.</text>
</comment>
<evidence type="ECO:0000256" key="5">
    <source>
        <dbReference type="ARBA" id="ARBA00022490"/>
    </source>
</evidence>
<comment type="subcellular location">
    <subcellularLocation>
        <location evidence="12">Cytoplasm</location>
    </subcellularLocation>
</comment>
<dbReference type="PANTHER" id="PTHR11806">
    <property type="entry name" value="GLUCOSE INHIBITED DIVISION PROTEIN A"/>
    <property type="match status" value="1"/>
</dbReference>
<dbReference type="InterPro" id="IPR020595">
    <property type="entry name" value="MnmG-rel_CS"/>
</dbReference>
<protein>
    <recommendedName>
        <fullName evidence="4 12">tRNA uridine 5-carboxymethylaminomethyl modification enzyme MnmG</fullName>
    </recommendedName>
    <alternativeName>
        <fullName evidence="11 12">Glucose-inhibited division protein A</fullName>
    </alternativeName>
</protein>
<keyword evidence="7 12" id="KW-0819">tRNA processing</keyword>
<dbReference type="Pfam" id="PF01134">
    <property type="entry name" value="GIDA"/>
    <property type="match status" value="1"/>
</dbReference>
<dbReference type="FunFam" id="3.50.50.60:FF:000002">
    <property type="entry name" value="tRNA uridine 5-carboxymethylaminomethyl modification enzyme MnmG"/>
    <property type="match status" value="1"/>
</dbReference>
<dbReference type="GO" id="GO:0002098">
    <property type="term" value="P:tRNA wobble uridine modification"/>
    <property type="evidence" value="ECO:0007669"/>
    <property type="project" value="InterPro"/>
</dbReference>
<comment type="caution">
    <text evidence="14">The sequence shown here is derived from an EMBL/GenBank/DDBJ whole genome shotgun (WGS) entry which is preliminary data.</text>
</comment>
<feature type="binding site" evidence="12">
    <location>
        <position position="368"/>
    </location>
    <ligand>
        <name>FAD</name>
        <dbReference type="ChEBI" id="CHEBI:57692"/>
    </ligand>
</feature>
<feature type="binding site" evidence="12">
    <location>
        <position position="177"/>
    </location>
    <ligand>
        <name>FAD</name>
        <dbReference type="ChEBI" id="CHEBI:57692"/>
    </ligand>
</feature>
<dbReference type="Gene3D" id="1.10.10.1800">
    <property type="entry name" value="tRNA uridine 5-carboxymethylaminomethyl modification enzyme MnmG/GidA"/>
    <property type="match status" value="1"/>
</dbReference>
<feature type="binding site" evidence="12">
    <location>
        <begin position="10"/>
        <end position="15"/>
    </location>
    <ligand>
        <name>FAD</name>
        <dbReference type="ChEBI" id="CHEBI:57692"/>
    </ligand>
</feature>
<evidence type="ECO:0000256" key="4">
    <source>
        <dbReference type="ARBA" id="ARBA00020461"/>
    </source>
</evidence>
<evidence type="ECO:0000256" key="7">
    <source>
        <dbReference type="ARBA" id="ARBA00022694"/>
    </source>
</evidence>
<dbReference type="Gene3D" id="3.50.50.60">
    <property type="entry name" value="FAD/NAD(P)-binding domain"/>
    <property type="match status" value="2"/>
</dbReference>
<dbReference type="NCBIfam" id="TIGR00136">
    <property type="entry name" value="mnmG_gidA"/>
    <property type="match status" value="1"/>
</dbReference>
<dbReference type="InterPro" id="IPR004416">
    <property type="entry name" value="MnmG"/>
</dbReference>
<dbReference type="InterPro" id="IPR040131">
    <property type="entry name" value="MnmG_N"/>
</dbReference>
<evidence type="ECO:0000256" key="9">
    <source>
        <dbReference type="ARBA" id="ARBA00023027"/>
    </source>
</evidence>
<dbReference type="InterPro" id="IPR036188">
    <property type="entry name" value="FAD/NAD-bd_sf"/>
</dbReference>
<dbReference type="GO" id="GO:0005829">
    <property type="term" value="C:cytosol"/>
    <property type="evidence" value="ECO:0007669"/>
    <property type="project" value="TreeGrafter"/>
</dbReference>
<evidence type="ECO:0000313" key="14">
    <source>
        <dbReference type="EMBL" id="OCL28443.1"/>
    </source>
</evidence>
<dbReference type="Pfam" id="PF21680">
    <property type="entry name" value="GIDA_C_1st"/>
    <property type="match status" value="1"/>
</dbReference>
<reference evidence="14 15" key="2">
    <citation type="submission" date="2016-08" db="EMBL/GenBank/DDBJ databases">
        <title>Orenia metallireducens sp. nov. strain Z6, a Novel Metal-reducing Firmicute from the Deep Subsurface.</title>
        <authorList>
            <person name="Maxim B.I."/>
            <person name="Kenneth K."/>
            <person name="Flynn T.M."/>
            <person name="Oloughlin E.J."/>
            <person name="Locke R.A."/>
            <person name="Weber J.R."/>
            <person name="Egan S.M."/>
            <person name="Mackie R.I."/>
            <person name="Cann I.K."/>
        </authorList>
    </citation>
    <scope>NUCLEOTIDE SEQUENCE [LARGE SCALE GENOMIC DNA]</scope>
    <source>
        <strain evidence="14 15">Z6</strain>
    </source>
</reference>
<dbReference type="InterPro" id="IPR049312">
    <property type="entry name" value="GIDA_C_N"/>
</dbReference>
<dbReference type="SUPFAM" id="SSF51905">
    <property type="entry name" value="FAD/NAD(P)-binding domain"/>
    <property type="match status" value="1"/>
</dbReference>
<keyword evidence="8 12" id="KW-0274">FAD</keyword>
<dbReference type="InterPro" id="IPR002218">
    <property type="entry name" value="MnmG-rel"/>
</dbReference>
<dbReference type="FunFam" id="1.10.150.570:FF:000001">
    <property type="entry name" value="tRNA uridine 5-carboxymethylaminomethyl modification enzyme MnmG"/>
    <property type="match status" value="1"/>
</dbReference>
<feature type="binding site" evidence="12">
    <location>
        <position position="122"/>
    </location>
    <ligand>
        <name>FAD</name>
        <dbReference type="ChEBI" id="CHEBI:57692"/>
    </ligand>
</feature>
<dbReference type="FunFam" id="1.10.10.1800:FF:000001">
    <property type="entry name" value="tRNA uridine 5-carboxymethylaminomethyl modification enzyme MnmG"/>
    <property type="match status" value="1"/>
</dbReference>
<dbReference type="Gene3D" id="1.10.150.570">
    <property type="entry name" value="GidA associated domain, C-terminal subdomain"/>
    <property type="match status" value="1"/>
</dbReference>
<dbReference type="RefSeq" id="WP_068714511.1">
    <property type="nucleotide sequence ID" value="NZ_LWDV01000005.1"/>
</dbReference>